<evidence type="ECO:0000259" key="4">
    <source>
        <dbReference type="PROSITE" id="PS51077"/>
    </source>
</evidence>
<dbReference type="Pfam" id="PF01614">
    <property type="entry name" value="IclR_C"/>
    <property type="match status" value="1"/>
</dbReference>
<dbReference type="GO" id="GO:0003677">
    <property type="term" value="F:DNA binding"/>
    <property type="evidence" value="ECO:0007669"/>
    <property type="project" value="UniProtKB-KW"/>
</dbReference>
<name>A0A0J1CM68_9BURK</name>
<protein>
    <submittedName>
        <fullName evidence="6">IclR family transcriptional regulator</fullName>
    </submittedName>
</protein>
<dbReference type="InterPro" id="IPR014757">
    <property type="entry name" value="Tscrpt_reg_IclR_C"/>
</dbReference>
<evidence type="ECO:0000256" key="3">
    <source>
        <dbReference type="ARBA" id="ARBA00023163"/>
    </source>
</evidence>
<dbReference type="InterPro" id="IPR029016">
    <property type="entry name" value="GAF-like_dom_sf"/>
</dbReference>
<dbReference type="Pfam" id="PF09339">
    <property type="entry name" value="HTH_IclR"/>
    <property type="match status" value="1"/>
</dbReference>
<feature type="domain" description="HTH iclR-type" evidence="4">
    <location>
        <begin position="1"/>
        <end position="62"/>
    </location>
</feature>
<dbReference type="PANTHER" id="PTHR30136:SF24">
    <property type="entry name" value="HTH-TYPE TRANSCRIPTIONAL REPRESSOR ALLR"/>
    <property type="match status" value="1"/>
</dbReference>
<keyword evidence="2" id="KW-0238">DNA-binding</keyword>
<gene>
    <name evidence="6" type="ORF">EOS_34000</name>
</gene>
<dbReference type="AlphaFoldDB" id="A0A0J1CM68"/>
<dbReference type="InterPro" id="IPR050707">
    <property type="entry name" value="HTH_MetabolicPath_Reg"/>
</dbReference>
<dbReference type="GO" id="GO:0003700">
    <property type="term" value="F:DNA-binding transcription factor activity"/>
    <property type="evidence" value="ECO:0007669"/>
    <property type="project" value="TreeGrafter"/>
</dbReference>
<evidence type="ECO:0000256" key="1">
    <source>
        <dbReference type="ARBA" id="ARBA00023015"/>
    </source>
</evidence>
<accession>A0A0J1CM68</accession>
<proteinExistence type="predicted"/>
<dbReference type="SUPFAM" id="SSF46785">
    <property type="entry name" value="Winged helix' DNA-binding domain"/>
    <property type="match status" value="1"/>
</dbReference>
<dbReference type="RefSeq" id="WP_047896606.1">
    <property type="nucleotide sequence ID" value="NZ_AEJF01000201.1"/>
</dbReference>
<dbReference type="InterPro" id="IPR036390">
    <property type="entry name" value="WH_DNA-bd_sf"/>
</dbReference>
<reference evidence="6 7" key="1">
    <citation type="journal article" date="2015" name="Genome Announc.">
        <title>Draft Genome Sequence of Burkholderia sp. Strain PML1(12), an Ectomycorrhizosphere-Inhabiting Bacterium with Effective Mineral-Weathering Ability.</title>
        <authorList>
            <person name="Uroz S."/>
            <person name="Oger P."/>
        </authorList>
    </citation>
    <scope>NUCLEOTIDE SEQUENCE [LARGE SCALE GENOMIC DNA]</scope>
    <source>
        <strain evidence="7">PML1(12)</strain>
    </source>
</reference>
<dbReference type="Proteomes" id="UP000035963">
    <property type="component" value="Unassembled WGS sequence"/>
</dbReference>
<dbReference type="InterPro" id="IPR036388">
    <property type="entry name" value="WH-like_DNA-bd_sf"/>
</dbReference>
<dbReference type="PATRIC" id="fig|908627.4.peg.7609"/>
<keyword evidence="3" id="KW-0804">Transcription</keyword>
<dbReference type="SMART" id="SM00346">
    <property type="entry name" value="HTH_ICLR"/>
    <property type="match status" value="1"/>
</dbReference>
<dbReference type="EMBL" id="AEJF01000201">
    <property type="protein sequence ID" value="KLU21817.1"/>
    <property type="molecule type" value="Genomic_DNA"/>
</dbReference>
<evidence type="ECO:0000256" key="2">
    <source>
        <dbReference type="ARBA" id="ARBA00023125"/>
    </source>
</evidence>
<dbReference type="Gene3D" id="3.30.450.40">
    <property type="match status" value="1"/>
</dbReference>
<sequence>MAASDRSLSVLKLFTVEHPEWTAEQVSTVLDVGIATAYRYLSALDEAGLIATTRPGRYGLGPTITQLDRQLQLTDPLLIAARPVMSDLSTYAPAGSVVLLCRAVGDNVLCIHRVNAPGSPPEISYERGRPMPLLYGATSKMLLAYLPPRRVKALFEKHTKAIAKAGLGKTLPAFRSMLSEWRRAGSLVTRGEVDAGLAGIAAAILSADRVGVGSISYVVSGKTDEKTTTRLAALVSIGAREIETALSAEAEEARP</sequence>
<comment type="caution">
    <text evidence="6">The sequence shown here is derived from an EMBL/GenBank/DDBJ whole genome shotgun (WGS) entry which is preliminary data.</text>
</comment>
<evidence type="ECO:0000259" key="5">
    <source>
        <dbReference type="PROSITE" id="PS51078"/>
    </source>
</evidence>
<dbReference type="GO" id="GO:0045892">
    <property type="term" value="P:negative regulation of DNA-templated transcription"/>
    <property type="evidence" value="ECO:0007669"/>
    <property type="project" value="TreeGrafter"/>
</dbReference>
<dbReference type="Gene3D" id="1.10.10.10">
    <property type="entry name" value="Winged helix-like DNA-binding domain superfamily/Winged helix DNA-binding domain"/>
    <property type="match status" value="1"/>
</dbReference>
<evidence type="ECO:0000313" key="7">
    <source>
        <dbReference type="Proteomes" id="UP000035963"/>
    </source>
</evidence>
<keyword evidence="7" id="KW-1185">Reference proteome</keyword>
<evidence type="ECO:0000313" key="6">
    <source>
        <dbReference type="EMBL" id="KLU21817.1"/>
    </source>
</evidence>
<dbReference type="PROSITE" id="PS51077">
    <property type="entry name" value="HTH_ICLR"/>
    <property type="match status" value="1"/>
</dbReference>
<dbReference type="PANTHER" id="PTHR30136">
    <property type="entry name" value="HELIX-TURN-HELIX TRANSCRIPTIONAL REGULATOR, ICLR FAMILY"/>
    <property type="match status" value="1"/>
</dbReference>
<dbReference type="SUPFAM" id="SSF55781">
    <property type="entry name" value="GAF domain-like"/>
    <property type="match status" value="1"/>
</dbReference>
<dbReference type="OrthoDB" id="8721254at2"/>
<dbReference type="InterPro" id="IPR005471">
    <property type="entry name" value="Tscrpt_reg_IclR_N"/>
</dbReference>
<keyword evidence="1" id="KW-0805">Transcription regulation</keyword>
<feature type="domain" description="IclR-ED" evidence="5">
    <location>
        <begin position="63"/>
        <end position="248"/>
    </location>
</feature>
<organism evidence="6 7">
    <name type="scientific">Caballeronia mineralivorans PML1(12)</name>
    <dbReference type="NCBI Taxonomy" id="908627"/>
    <lineage>
        <taxon>Bacteria</taxon>
        <taxon>Pseudomonadati</taxon>
        <taxon>Pseudomonadota</taxon>
        <taxon>Betaproteobacteria</taxon>
        <taxon>Burkholderiales</taxon>
        <taxon>Burkholderiaceae</taxon>
        <taxon>Caballeronia</taxon>
    </lineage>
</organism>
<dbReference type="PROSITE" id="PS51078">
    <property type="entry name" value="ICLR_ED"/>
    <property type="match status" value="1"/>
</dbReference>